<evidence type="ECO:0000259" key="1">
    <source>
        <dbReference type="Pfam" id="PF13847"/>
    </source>
</evidence>
<dbReference type="eggNOG" id="arCOG03529">
    <property type="taxonomic scope" value="Archaea"/>
</dbReference>
<organism evidence="2 3">
    <name type="scientific">Candidatus Nitrososphaera evergladensis SR1</name>
    <dbReference type="NCBI Taxonomy" id="1459636"/>
    <lineage>
        <taxon>Archaea</taxon>
        <taxon>Nitrososphaerota</taxon>
        <taxon>Nitrososphaeria</taxon>
        <taxon>Nitrososphaerales</taxon>
        <taxon>Nitrososphaeraceae</taxon>
        <taxon>Nitrososphaera</taxon>
    </lineage>
</organism>
<dbReference type="PANTHER" id="PTHR43591">
    <property type="entry name" value="METHYLTRANSFERASE"/>
    <property type="match status" value="1"/>
</dbReference>
<dbReference type="GO" id="GO:0008168">
    <property type="term" value="F:methyltransferase activity"/>
    <property type="evidence" value="ECO:0007669"/>
    <property type="project" value="UniProtKB-KW"/>
</dbReference>
<protein>
    <submittedName>
        <fullName evidence="2">Methylase involved in ubiquinone/menaquinone biosynthesis</fullName>
    </submittedName>
</protein>
<dbReference type="HOGENOM" id="CLU_037990_2_4_2"/>
<dbReference type="AlphaFoldDB" id="A0A075MWA4"/>
<dbReference type="Gene3D" id="3.40.50.150">
    <property type="entry name" value="Vaccinia Virus protein VP39"/>
    <property type="match status" value="1"/>
</dbReference>
<keyword evidence="2" id="KW-0489">Methyltransferase</keyword>
<dbReference type="EMBL" id="CP007174">
    <property type="protein sequence ID" value="AIF85530.1"/>
    <property type="molecule type" value="Genomic_DNA"/>
</dbReference>
<dbReference type="STRING" id="1459636.NTE_03502"/>
<sequence>MFTNAYAYDQFMGRWSRLLAPCLAQFAEIPNSGGKILDAGCGVGALAFAIAEFRPLCHVVGIDTSKEYVSYAESRNNYSDRVHFEIGDVQNLAFPDAAFDNSLSMLVLNFIPNAPRALSEMKRVTKPGGQVVAAVWDYGGVMEMLRVFWDAAVAVDSTASRLDERHMPLCRAGELSELCKSAALDNIHENSHWKSR</sequence>
<name>A0A075MWA4_9ARCH</name>
<dbReference type="Pfam" id="PF13847">
    <property type="entry name" value="Methyltransf_31"/>
    <property type="match status" value="1"/>
</dbReference>
<dbReference type="InterPro" id="IPR029063">
    <property type="entry name" value="SAM-dependent_MTases_sf"/>
</dbReference>
<dbReference type="SUPFAM" id="SSF53335">
    <property type="entry name" value="S-adenosyl-L-methionine-dependent methyltransferases"/>
    <property type="match status" value="1"/>
</dbReference>
<dbReference type="Proteomes" id="UP000028194">
    <property type="component" value="Chromosome"/>
</dbReference>
<dbReference type="PANTHER" id="PTHR43591:SF109">
    <property type="entry name" value="METHYLTRANSFERASE TYPE 11 DOMAIN-CONTAINING PROTEIN"/>
    <property type="match status" value="1"/>
</dbReference>
<keyword evidence="3" id="KW-1185">Reference proteome</keyword>
<accession>A0A075MWA4</accession>
<feature type="domain" description="Methyltransferase" evidence="1">
    <location>
        <begin position="31"/>
        <end position="134"/>
    </location>
</feature>
<dbReference type="KEGG" id="nev:NTE_03502"/>
<dbReference type="CDD" id="cd02440">
    <property type="entry name" value="AdoMet_MTases"/>
    <property type="match status" value="1"/>
</dbReference>
<gene>
    <name evidence="2" type="ORF">NTE_03502</name>
</gene>
<dbReference type="GO" id="GO:0032259">
    <property type="term" value="P:methylation"/>
    <property type="evidence" value="ECO:0007669"/>
    <property type="project" value="UniProtKB-KW"/>
</dbReference>
<keyword evidence="2" id="KW-0830">Ubiquinone</keyword>
<reference evidence="2 3" key="1">
    <citation type="journal article" date="2014" name="PLoS ONE">
        <title>Genome Sequence of Candidatus Nitrososphaera evergladensis from Group I.1b Enriched from Everglades Soil Reveals Novel Genomic Features of the Ammonia-Oxidizing Archaea.</title>
        <authorList>
            <person name="Zhalnina K.V."/>
            <person name="Dias R."/>
            <person name="Leonard M.T."/>
            <person name="Dorr de Quadros P."/>
            <person name="Camargo F.A."/>
            <person name="Drew J.C."/>
            <person name="Farmerie W.G."/>
            <person name="Daroub S.H."/>
            <person name="Triplett E.W."/>
        </authorList>
    </citation>
    <scope>NUCLEOTIDE SEQUENCE [LARGE SCALE GENOMIC DNA]</scope>
    <source>
        <strain evidence="2 3">SR1</strain>
    </source>
</reference>
<proteinExistence type="predicted"/>
<evidence type="ECO:0000313" key="2">
    <source>
        <dbReference type="EMBL" id="AIF85530.1"/>
    </source>
</evidence>
<keyword evidence="2" id="KW-0808">Transferase</keyword>
<dbReference type="InterPro" id="IPR025714">
    <property type="entry name" value="Methyltranfer_dom"/>
</dbReference>
<evidence type="ECO:0000313" key="3">
    <source>
        <dbReference type="Proteomes" id="UP000028194"/>
    </source>
</evidence>